<evidence type="ECO:0000256" key="2">
    <source>
        <dbReference type="SAM" id="SignalP"/>
    </source>
</evidence>
<dbReference type="RefSeq" id="WP_203168155.1">
    <property type="nucleotide sequence ID" value="NZ_JAEVLS010000003.1"/>
</dbReference>
<protein>
    <submittedName>
        <fullName evidence="4">Alpha/beta hydrolase</fullName>
    </submittedName>
</protein>
<dbReference type="GO" id="GO:0016787">
    <property type="term" value="F:hydrolase activity"/>
    <property type="evidence" value="ECO:0007669"/>
    <property type="project" value="UniProtKB-KW"/>
</dbReference>
<dbReference type="PRINTS" id="PR00111">
    <property type="entry name" value="ABHYDROLASE"/>
</dbReference>
<accession>A0ABS1WYN5</accession>
<name>A0ABS1WYN5_9GAMM</name>
<comment type="caution">
    <text evidence="4">The sequence shown here is derived from an EMBL/GenBank/DDBJ whole genome shotgun (WGS) entry which is preliminary data.</text>
</comment>
<dbReference type="SUPFAM" id="SSF53474">
    <property type="entry name" value="alpha/beta-Hydrolases"/>
    <property type="match status" value="1"/>
</dbReference>
<keyword evidence="1 4" id="KW-0378">Hydrolase</keyword>
<dbReference type="InterPro" id="IPR029058">
    <property type="entry name" value="AB_hydrolase_fold"/>
</dbReference>
<dbReference type="Gene3D" id="3.40.50.1820">
    <property type="entry name" value="alpha/beta hydrolase"/>
    <property type="match status" value="1"/>
</dbReference>
<dbReference type="InterPro" id="IPR051340">
    <property type="entry name" value="Haloalkane_dehalogenase"/>
</dbReference>
<dbReference type="PANTHER" id="PTHR42977">
    <property type="entry name" value="HYDROLASE-RELATED"/>
    <property type="match status" value="1"/>
</dbReference>
<reference evidence="4 5" key="1">
    <citation type="journal article" date="2021" name="Int. J. Syst. Evol. Microbiol.">
        <title>Steroidobacter gossypii sp. nov., isolated from soil of cotton cropping field.</title>
        <authorList>
            <person name="Huang R."/>
            <person name="Yang S."/>
            <person name="Zhen C."/>
            <person name="Liu W."/>
        </authorList>
    </citation>
    <scope>NUCLEOTIDE SEQUENCE [LARGE SCALE GENOMIC DNA]</scope>
    <source>
        <strain evidence="4 5">S1-65</strain>
    </source>
</reference>
<evidence type="ECO:0000259" key="3">
    <source>
        <dbReference type="Pfam" id="PF00561"/>
    </source>
</evidence>
<keyword evidence="2" id="KW-0732">Signal</keyword>
<dbReference type="InterPro" id="IPR000639">
    <property type="entry name" value="Epox_hydrolase-like"/>
</dbReference>
<evidence type="ECO:0000313" key="5">
    <source>
        <dbReference type="Proteomes" id="UP000661077"/>
    </source>
</evidence>
<dbReference type="PRINTS" id="PR00412">
    <property type="entry name" value="EPOXHYDRLASE"/>
</dbReference>
<dbReference type="Pfam" id="PF00561">
    <property type="entry name" value="Abhydrolase_1"/>
    <property type="match status" value="1"/>
</dbReference>
<feature type="chain" id="PRO_5045166312" evidence="2">
    <location>
        <begin position="28"/>
        <end position="328"/>
    </location>
</feature>
<evidence type="ECO:0000256" key="1">
    <source>
        <dbReference type="ARBA" id="ARBA00022801"/>
    </source>
</evidence>
<feature type="domain" description="AB hydrolase-1" evidence="3">
    <location>
        <begin position="66"/>
        <end position="308"/>
    </location>
</feature>
<dbReference type="InterPro" id="IPR000073">
    <property type="entry name" value="AB_hydrolase_1"/>
</dbReference>
<evidence type="ECO:0000313" key="4">
    <source>
        <dbReference type="EMBL" id="MBM0106086.1"/>
    </source>
</evidence>
<organism evidence="4 5">
    <name type="scientific">Steroidobacter gossypii</name>
    <dbReference type="NCBI Taxonomy" id="2805490"/>
    <lineage>
        <taxon>Bacteria</taxon>
        <taxon>Pseudomonadati</taxon>
        <taxon>Pseudomonadota</taxon>
        <taxon>Gammaproteobacteria</taxon>
        <taxon>Steroidobacterales</taxon>
        <taxon>Steroidobacteraceae</taxon>
        <taxon>Steroidobacter</taxon>
    </lineage>
</organism>
<keyword evidence="5" id="KW-1185">Reference proteome</keyword>
<dbReference type="PANTHER" id="PTHR42977:SF3">
    <property type="entry name" value="AB HYDROLASE-1 DOMAIN-CONTAINING PROTEIN"/>
    <property type="match status" value="1"/>
</dbReference>
<gene>
    <name evidence="4" type="ORF">JM946_15235</name>
</gene>
<sequence length="328" mass="37062">MNLLKRLPLKHLAAAALVIATVTPANADRPGAQPVVTSDRSAVRYHTKQIDGVDVFYREAGASNAPTVVLLHGFPTSSNMYRNLIPALATKYRVIAPDYPGFGHSAFPPRNQFEYTFAHYADLMDKLLTELRADKYALYVMDYGAPVGFRLALKHPERVTALITQNGNAYTEGLKEFWDPIKAYWASGSKADREVLRAATTLAAIREQYLDGVKDPTRVDPTTWLIDDALMNRPGNVEVQLDLFYDYRTNVALYPQFQRFFRERQPPTLIVWGRNDKIFPAEGARAYLRDLPQAELHLLDTGHFALEDQGDRIAALMLDFLGRHLPQR</sequence>
<dbReference type="Proteomes" id="UP000661077">
    <property type="component" value="Unassembled WGS sequence"/>
</dbReference>
<proteinExistence type="predicted"/>
<feature type="signal peptide" evidence="2">
    <location>
        <begin position="1"/>
        <end position="27"/>
    </location>
</feature>
<dbReference type="EMBL" id="JAEVLS010000003">
    <property type="protein sequence ID" value="MBM0106086.1"/>
    <property type="molecule type" value="Genomic_DNA"/>
</dbReference>